<name>A0A1A0HCC3_9ASCO</name>
<dbReference type="InterPro" id="IPR003018">
    <property type="entry name" value="GAF"/>
</dbReference>
<dbReference type="OrthoDB" id="303614at2759"/>
<organism evidence="2 3">
    <name type="scientific">Metschnikowia bicuspidata var. bicuspidata NRRL YB-4993</name>
    <dbReference type="NCBI Taxonomy" id="869754"/>
    <lineage>
        <taxon>Eukaryota</taxon>
        <taxon>Fungi</taxon>
        <taxon>Dikarya</taxon>
        <taxon>Ascomycota</taxon>
        <taxon>Saccharomycotina</taxon>
        <taxon>Pichiomycetes</taxon>
        <taxon>Metschnikowiaceae</taxon>
        <taxon>Metschnikowia</taxon>
    </lineage>
</organism>
<dbReference type="Gene3D" id="3.30.450.40">
    <property type="match status" value="1"/>
</dbReference>
<dbReference type="EMBL" id="LXTC01000003">
    <property type="protein sequence ID" value="OBA21558.1"/>
    <property type="molecule type" value="Genomic_DNA"/>
</dbReference>
<protein>
    <recommendedName>
        <fullName evidence="1">GAF domain-containing protein</fullName>
    </recommendedName>
</protein>
<evidence type="ECO:0000259" key="1">
    <source>
        <dbReference type="Pfam" id="PF01590"/>
    </source>
</evidence>
<accession>A0A1A0HCC3</accession>
<dbReference type="Pfam" id="PF01590">
    <property type="entry name" value="GAF"/>
    <property type="match status" value="1"/>
</dbReference>
<dbReference type="InterPro" id="IPR029016">
    <property type="entry name" value="GAF-like_dom_sf"/>
</dbReference>
<evidence type="ECO:0000313" key="3">
    <source>
        <dbReference type="Proteomes" id="UP000092555"/>
    </source>
</evidence>
<comment type="caution">
    <text evidence="2">The sequence shown here is derived from an EMBL/GenBank/DDBJ whole genome shotgun (WGS) entry which is preliminary data.</text>
</comment>
<feature type="domain" description="GAF" evidence="1">
    <location>
        <begin position="62"/>
        <end position="189"/>
    </location>
</feature>
<sequence>VPTTIAQFLDNYSKGDSSLLDAPCPKCLKPYGFLAPPDCYRERLRNPAVEQYSRLEHWQNRAIFQRVTAQVREAVGAFGVSVLLVHKKTVYVKYETKLEFKELPRVVLLDAHAILSKGGIVFRDTAKDWRTSQNPLVTGPPGIRFYAGVSLVTGAGVAIGALAIFDTLPNAAFSSAKLKLLGKVAALLMALLDTPPENIVVCDEKFLSENPNAGDLELAELSSRLGRATCSGGHMTIFERDGSGSCYSHSHIFKLPHYEEHKQISDSMMPEGQKLEIRQALRRVKTLKSACRLIVKSIASVHKFDYVVVTEIRFMEKHRVARASLPDSTAPLGPAIPQRLQKQMLASSKVNAGRCKVRVLASTIPEHDASMLDHAVWLESFSGETACEIIGADGSSVYRSGFVMPFYVSKPSFIKKDRRASGDDHVDVYLRLGGYLIGAFSKSSNRTAITPSLVSKVYDHVKIARVLYL</sequence>
<feature type="non-terminal residue" evidence="2">
    <location>
        <position position="469"/>
    </location>
</feature>
<dbReference type="GeneID" id="30027768"/>
<dbReference type="RefSeq" id="XP_018712068.1">
    <property type="nucleotide sequence ID" value="XM_018854792.1"/>
</dbReference>
<dbReference type="SUPFAM" id="SSF55781">
    <property type="entry name" value="GAF domain-like"/>
    <property type="match status" value="1"/>
</dbReference>
<dbReference type="Proteomes" id="UP000092555">
    <property type="component" value="Unassembled WGS sequence"/>
</dbReference>
<feature type="non-terminal residue" evidence="2">
    <location>
        <position position="1"/>
    </location>
</feature>
<gene>
    <name evidence="2" type="ORF">METBIDRAFT_18492</name>
</gene>
<keyword evidence="3" id="KW-1185">Reference proteome</keyword>
<dbReference type="PANTHER" id="PTHR43102">
    <property type="entry name" value="SLR1143 PROTEIN"/>
    <property type="match status" value="1"/>
</dbReference>
<evidence type="ECO:0000313" key="2">
    <source>
        <dbReference type="EMBL" id="OBA21558.1"/>
    </source>
</evidence>
<proteinExistence type="predicted"/>
<dbReference type="AlphaFoldDB" id="A0A1A0HCC3"/>
<dbReference type="PANTHER" id="PTHR43102:SF2">
    <property type="entry name" value="GAF DOMAIN-CONTAINING PROTEIN"/>
    <property type="match status" value="1"/>
</dbReference>
<dbReference type="STRING" id="869754.A0A1A0HCC3"/>
<reference evidence="2 3" key="1">
    <citation type="submission" date="2016-05" db="EMBL/GenBank/DDBJ databases">
        <title>Comparative genomics of biotechnologically important yeasts.</title>
        <authorList>
            <consortium name="DOE Joint Genome Institute"/>
            <person name="Riley R."/>
            <person name="Haridas S."/>
            <person name="Wolfe K.H."/>
            <person name="Lopes M.R."/>
            <person name="Hittinger C.T."/>
            <person name="Goker M."/>
            <person name="Salamov A."/>
            <person name="Wisecaver J."/>
            <person name="Long T.M."/>
            <person name="Aerts A.L."/>
            <person name="Barry K."/>
            <person name="Choi C."/>
            <person name="Clum A."/>
            <person name="Coughlan A.Y."/>
            <person name="Deshpande S."/>
            <person name="Douglass A.P."/>
            <person name="Hanson S.J."/>
            <person name="Klenk H.-P."/>
            <person name="LaButti K."/>
            <person name="Lapidus A."/>
            <person name="Lindquist E."/>
            <person name="Lipzen A."/>
            <person name="Meier-kolthoff J.P."/>
            <person name="Ohm R.A."/>
            <person name="Otillar R.P."/>
            <person name="Pangilinan J."/>
            <person name="Peng Y."/>
            <person name="Rokas A."/>
            <person name="Rosa C.A."/>
            <person name="Scheuner C."/>
            <person name="Sibirny A.A."/>
            <person name="Slot J.C."/>
            <person name="Stielow J.B."/>
            <person name="Sun H."/>
            <person name="Kurtzman C.P."/>
            <person name="Blackwell M."/>
            <person name="Grigoriev I.V."/>
            <person name="Jeffries T.W."/>
        </authorList>
    </citation>
    <scope>NUCLEOTIDE SEQUENCE [LARGE SCALE GENOMIC DNA]</scope>
    <source>
        <strain evidence="2 3">NRRL YB-4993</strain>
    </source>
</reference>